<dbReference type="Pfam" id="PF00166">
    <property type="entry name" value="Cpn10"/>
    <property type="match status" value="1"/>
</dbReference>
<evidence type="ECO:0000313" key="7">
    <source>
        <dbReference type="Proteomes" id="UP000178042"/>
    </source>
</evidence>
<dbReference type="GO" id="GO:0044183">
    <property type="term" value="F:protein folding chaperone"/>
    <property type="evidence" value="ECO:0007669"/>
    <property type="project" value="InterPro"/>
</dbReference>
<dbReference type="GO" id="GO:0046872">
    <property type="term" value="F:metal ion binding"/>
    <property type="evidence" value="ECO:0007669"/>
    <property type="project" value="TreeGrafter"/>
</dbReference>
<dbReference type="Gene3D" id="2.30.33.40">
    <property type="entry name" value="GroES chaperonin"/>
    <property type="match status" value="1"/>
</dbReference>
<dbReference type="GO" id="GO:0051087">
    <property type="term" value="F:protein-folding chaperone binding"/>
    <property type="evidence" value="ECO:0007669"/>
    <property type="project" value="TreeGrafter"/>
</dbReference>
<sequence>MKKQSNKNIKIQPLADRVLVKPEENSDEKSPSGIIIPDTAQKEKPERGEVIAVGPGKRGDDNELIPVGVKVGDTVMFSKYGYDEVKIGEEEYYIINESNILAIIK</sequence>
<dbReference type="GO" id="GO:0005737">
    <property type="term" value="C:cytoplasm"/>
    <property type="evidence" value="ECO:0007669"/>
    <property type="project" value="UniProtKB-SubCell"/>
</dbReference>
<accession>A0A1F6DB55</accession>
<dbReference type="PANTHER" id="PTHR10772">
    <property type="entry name" value="10 KDA HEAT SHOCK PROTEIN"/>
    <property type="match status" value="1"/>
</dbReference>
<reference evidence="6 7" key="1">
    <citation type="journal article" date="2016" name="Nat. Commun.">
        <title>Thousands of microbial genomes shed light on interconnected biogeochemical processes in an aquifer system.</title>
        <authorList>
            <person name="Anantharaman K."/>
            <person name="Brown C.T."/>
            <person name="Hug L.A."/>
            <person name="Sharon I."/>
            <person name="Castelle C.J."/>
            <person name="Probst A.J."/>
            <person name="Thomas B.C."/>
            <person name="Singh A."/>
            <person name="Wilkins M.J."/>
            <person name="Karaoz U."/>
            <person name="Brodie E.L."/>
            <person name="Williams K.H."/>
            <person name="Hubbard S.S."/>
            <person name="Banfield J.F."/>
        </authorList>
    </citation>
    <scope>NUCLEOTIDE SEQUENCE [LARGE SCALE GENOMIC DNA]</scope>
</reference>
<feature type="region of interest" description="Disordered" evidence="5">
    <location>
        <begin position="20"/>
        <end position="57"/>
    </location>
</feature>
<evidence type="ECO:0000313" key="6">
    <source>
        <dbReference type="EMBL" id="OGG58663.1"/>
    </source>
</evidence>
<dbReference type="NCBIfam" id="NF001533">
    <property type="entry name" value="PRK00364.2-4"/>
    <property type="match status" value="1"/>
</dbReference>
<dbReference type="EMBL" id="MFLD01000039">
    <property type="protein sequence ID" value="OGG58663.1"/>
    <property type="molecule type" value="Genomic_DNA"/>
</dbReference>
<feature type="compositionally biased region" description="Basic and acidic residues" evidence="5">
    <location>
        <begin position="40"/>
        <end position="49"/>
    </location>
</feature>
<feature type="compositionally biased region" description="Basic and acidic residues" evidence="5">
    <location>
        <begin position="20"/>
        <end position="30"/>
    </location>
</feature>
<dbReference type="InterPro" id="IPR020818">
    <property type="entry name" value="Chaperonin_GroES"/>
</dbReference>
<dbReference type="PRINTS" id="PR00297">
    <property type="entry name" value="CHAPERONIN10"/>
</dbReference>
<evidence type="ECO:0000256" key="4">
    <source>
        <dbReference type="RuleBase" id="RU000535"/>
    </source>
</evidence>
<evidence type="ECO:0000256" key="5">
    <source>
        <dbReference type="SAM" id="MobiDB-lite"/>
    </source>
</evidence>
<dbReference type="SMART" id="SM00883">
    <property type="entry name" value="Cpn10"/>
    <property type="match status" value="1"/>
</dbReference>
<dbReference type="AlphaFoldDB" id="A0A1F6DB55"/>
<comment type="caution">
    <text evidence="6">The sequence shown here is derived from an EMBL/GenBank/DDBJ whole genome shotgun (WGS) entry which is preliminary data.</text>
</comment>
<dbReference type="PANTHER" id="PTHR10772:SF58">
    <property type="entry name" value="CO-CHAPERONIN GROES"/>
    <property type="match status" value="1"/>
</dbReference>
<dbReference type="InterPro" id="IPR011032">
    <property type="entry name" value="GroES-like_sf"/>
</dbReference>
<dbReference type="CDD" id="cd00320">
    <property type="entry name" value="cpn10"/>
    <property type="match status" value="1"/>
</dbReference>
<comment type="function">
    <text evidence="3 4">Together with the chaperonin GroEL, plays an essential role in assisting protein folding. The GroEL-GroES system forms a nano-cage that allows encapsulation of the non-native substrate proteins and provides a physical environment optimized to promote and accelerate protein folding. GroES binds to the apical surface of the GroEL ring, thereby capping the opening of the GroEL channel.</text>
</comment>
<dbReference type="SUPFAM" id="SSF50129">
    <property type="entry name" value="GroES-like"/>
    <property type="match status" value="1"/>
</dbReference>
<dbReference type="Proteomes" id="UP000178042">
    <property type="component" value="Unassembled WGS sequence"/>
</dbReference>
<dbReference type="GO" id="GO:0005524">
    <property type="term" value="F:ATP binding"/>
    <property type="evidence" value="ECO:0007669"/>
    <property type="project" value="InterPro"/>
</dbReference>
<dbReference type="NCBIfam" id="NF001531">
    <property type="entry name" value="PRK00364.2-2"/>
    <property type="match status" value="1"/>
</dbReference>
<name>A0A1F6DB55_9BACT</name>
<comment type="similarity">
    <text evidence="1 3 4">Belongs to the GroES chaperonin family.</text>
</comment>
<evidence type="ECO:0000256" key="2">
    <source>
        <dbReference type="ARBA" id="ARBA00023186"/>
    </source>
</evidence>
<protein>
    <recommendedName>
        <fullName evidence="3">Co-chaperonin GroES</fullName>
    </recommendedName>
    <alternativeName>
        <fullName evidence="3">10 kDa chaperonin</fullName>
    </alternativeName>
    <alternativeName>
        <fullName evidence="3">Chaperonin-10</fullName>
        <shortName evidence="3">Cpn10</shortName>
    </alternativeName>
</protein>
<dbReference type="HAMAP" id="MF_00580">
    <property type="entry name" value="CH10"/>
    <property type="match status" value="1"/>
</dbReference>
<evidence type="ECO:0000256" key="1">
    <source>
        <dbReference type="ARBA" id="ARBA00006975"/>
    </source>
</evidence>
<comment type="subunit">
    <text evidence="3">Heptamer of 7 subunits arranged in a ring. Interacts with the chaperonin GroEL.</text>
</comment>
<proteinExistence type="inferred from homology"/>
<evidence type="ECO:0000256" key="3">
    <source>
        <dbReference type="HAMAP-Rule" id="MF_00580"/>
    </source>
</evidence>
<organism evidence="6 7">
    <name type="scientific">Candidatus Kaiserbacteria bacterium RIFCSPHIGHO2_02_FULL_49_16</name>
    <dbReference type="NCBI Taxonomy" id="1798490"/>
    <lineage>
        <taxon>Bacteria</taxon>
        <taxon>Candidatus Kaiseribacteriota</taxon>
    </lineage>
</organism>
<dbReference type="GO" id="GO:0051082">
    <property type="term" value="F:unfolded protein binding"/>
    <property type="evidence" value="ECO:0007669"/>
    <property type="project" value="TreeGrafter"/>
</dbReference>
<dbReference type="FunFam" id="2.30.33.40:FF:000001">
    <property type="entry name" value="10 kDa chaperonin"/>
    <property type="match status" value="1"/>
</dbReference>
<gene>
    <name evidence="3" type="primary">groES</name>
    <name evidence="3" type="synonym">groS</name>
    <name evidence="6" type="ORF">A3C86_02870</name>
</gene>
<comment type="subcellular location">
    <subcellularLocation>
        <location evidence="3">Cytoplasm</location>
    </subcellularLocation>
</comment>
<keyword evidence="2 3" id="KW-0143">Chaperone</keyword>
<keyword evidence="3" id="KW-0963">Cytoplasm</keyword>
<dbReference type="InterPro" id="IPR037124">
    <property type="entry name" value="Chaperonin_GroES_sf"/>
</dbReference>